<dbReference type="InterPro" id="IPR019908">
    <property type="entry name" value="Toxin_RalR"/>
</dbReference>
<accession>A0A8S5QI79</accession>
<protein>
    <submittedName>
        <fullName evidence="1">Restriction alleviation protein</fullName>
    </submittedName>
</protein>
<reference evidence="1" key="1">
    <citation type="journal article" date="2021" name="Proc. Natl. Acad. Sci. U.S.A.">
        <title>A Catalog of Tens of Thousands of Viruses from Human Metagenomes Reveals Hidden Associations with Chronic Diseases.</title>
        <authorList>
            <person name="Tisza M.J."/>
            <person name="Buck C.B."/>
        </authorList>
    </citation>
    <scope>NUCLEOTIDE SEQUENCE</scope>
    <source>
        <strain evidence="1">CteHV32</strain>
    </source>
</reference>
<sequence length="65" mass="7694">MDKLKPCPFCGGKAEMLINEYEDSRKEYLVACTECDGMVERWRKTEEEAVEQWNRRISDEEDAKC</sequence>
<evidence type="ECO:0000313" key="1">
    <source>
        <dbReference type="EMBL" id="DAE18244.1"/>
    </source>
</evidence>
<name>A0A8S5QI79_9CAUD</name>
<organism evidence="1">
    <name type="scientific">Siphoviridae sp. cteHV32</name>
    <dbReference type="NCBI Taxonomy" id="2825588"/>
    <lineage>
        <taxon>Viruses</taxon>
        <taxon>Duplodnaviria</taxon>
        <taxon>Heunggongvirae</taxon>
        <taxon>Uroviricota</taxon>
        <taxon>Caudoviricetes</taxon>
    </lineage>
</organism>
<dbReference type="Pfam" id="PF14354">
    <property type="entry name" value="Lar_restr_allev"/>
    <property type="match status" value="1"/>
</dbReference>
<dbReference type="EMBL" id="BK015653">
    <property type="protein sequence ID" value="DAE18244.1"/>
    <property type="molecule type" value="Genomic_DNA"/>
</dbReference>
<proteinExistence type="predicted"/>
<dbReference type="NCBIfam" id="TIGR03655">
    <property type="entry name" value="anti_R_Lar"/>
    <property type="match status" value="1"/>
</dbReference>